<reference evidence="2" key="1">
    <citation type="submission" date="2014-12" db="EMBL/GenBank/DDBJ databases">
        <title>Insight into the proteome of Arion vulgaris.</title>
        <authorList>
            <person name="Aradska J."/>
            <person name="Bulat T."/>
            <person name="Smidak R."/>
            <person name="Sarate P."/>
            <person name="Gangsoo J."/>
            <person name="Sialana F."/>
            <person name="Bilban M."/>
            <person name="Lubec G."/>
        </authorList>
    </citation>
    <scope>NUCLEOTIDE SEQUENCE</scope>
    <source>
        <tissue evidence="2">Skin</tissue>
    </source>
</reference>
<dbReference type="EMBL" id="HACG01037525">
    <property type="protein sequence ID" value="CEK84390.1"/>
    <property type="molecule type" value="Transcribed_RNA"/>
</dbReference>
<feature type="non-terminal residue" evidence="2">
    <location>
        <position position="56"/>
    </location>
</feature>
<feature type="region of interest" description="Disordered" evidence="1">
    <location>
        <begin position="37"/>
        <end position="56"/>
    </location>
</feature>
<proteinExistence type="predicted"/>
<evidence type="ECO:0000256" key="1">
    <source>
        <dbReference type="SAM" id="MobiDB-lite"/>
    </source>
</evidence>
<gene>
    <name evidence="2" type="primary">ORF142451</name>
</gene>
<organism evidence="2">
    <name type="scientific">Arion vulgaris</name>
    <dbReference type="NCBI Taxonomy" id="1028688"/>
    <lineage>
        <taxon>Eukaryota</taxon>
        <taxon>Metazoa</taxon>
        <taxon>Spiralia</taxon>
        <taxon>Lophotrochozoa</taxon>
        <taxon>Mollusca</taxon>
        <taxon>Gastropoda</taxon>
        <taxon>Heterobranchia</taxon>
        <taxon>Euthyneura</taxon>
        <taxon>Panpulmonata</taxon>
        <taxon>Eupulmonata</taxon>
        <taxon>Stylommatophora</taxon>
        <taxon>Helicina</taxon>
        <taxon>Arionoidea</taxon>
        <taxon>Arionidae</taxon>
        <taxon>Arion</taxon>
    </lineage>
</organism>
<name>A0A0B7AWU5_9EUPU</name>
<dbReference type="AlphaFoldDB" id="A0A0B7AWU5"/>
<sequence length="56" mass="6431">MYKRLTSQPCGQAVKTAENIQDWLEYDILRKTHWPKETSLKSKPHGSLKGFKGEGL</sequence>
<evidence type="ECO:0000313" key="2">
    <source>
        <dbReference type="EMBL" id="CEK84390.1"/>
    </source>
</evidence>
<protein>
    <submittedName>
        <fullName evidence="2">Uncharacterized protein</fullName>
    </submittedName>
</protein>
<accession>A0A0B7AWU5</accession>